<gene>
    <name evidence="2" type="ORF">C8J55DRAFT_564701</name>
</gene>
<protein>
    <submittedName>
        <fullName evidence="2">Uncharacterized protein</fullName>
    </submittedName>
</protein>
<proteinExistence type="predicted"/>
<accession>A0A9W9DGC5</accession>
<dbReference type="Proteomes" id="UP001150238">
    <property type="component" value="Unassembled WGS sequence"/>
</dbReference>
<organism evidence="2 3">
    <name type="scientific">Lentinula lateritia</name>
    <dbReference type="NCBI Taxonomy" id="40482"/>
    <lineage>
        <taxon>Eukaryota</taxon>
        <taxon>Fungi</taxon>
        <taxon>Dikarya</taxon>
        <taxon>Basidiomycota</taxon>
        <taxon>Agaricomycotina</taxon>
        <taxon>Agaricomycetes</taxon>
        <taxon>Agaricomycetidae</taxon>
        <taxon>Agaricales</taxon>
        <taxon>Marasmiineae</taxon>
        <taxon>Omphalotaceae</taxon>
        <taxon>Lentinula</taxon>
    </lineage>
</organism>
<evidence type="ECO:0000313" key="3">
    <source>
        <dbReference type="Proteomes" id="UP001150238"/>
    </source>
</evidence>
<evidence type="ECO:0000256" key="1">
    <source>
        <dbReference type="SAM" id="MobiDB-lite"/>
    </source>
</evidence>
<name>A0A9W9DGC5_9AGAR</name>
<feature type="region of interest" description="Disordered" evidence="1">
    <location>
        <begin position="60"/>
        <end position="112"/>
    </location>
</feature>
<evidence type="ECO:0000313" key="2">
    <source>
        <dbReference type="EMBL" id="KAJ4469119.1"/>
    </source>
</evidence>
<comment type="caution">
    <text evidence="2">The sequence shown here is derived from an EMBL/GenBank/DDBJ whole genome shotgun (WGS) entry which is preliminary data.</text>
</comment>
<reference evidence="2" key="2">
    <citation type="journal article" date="2023" name="Proc. Natl. Acad. Sci. U.S.A.">
        <title>A global phylogenomic analysis of the shiitake genus Lentinula.</title>
        <authorList>
            <person name="Sierra-Patev S."/>
            <person name="Min B."/>
            <person name="Naranjo-Ortiz M."/>
            <person name="Looney B."/>
            <person name="Konkel Z."/>
            <person name="Slot J.C."/>
            <person name="Sakamoto Y."/>
            <person name="Steenwyk J.L."/>
            <person name="Rokas A."/>
            <person name="Carro J."/>
            <person name="Camarero S."/>
            <person name="Ferreira P."/>
            <person name="Molpeceres G."/>
            <person name="Ruiz-Duenas F.J."/>
            <person name="Serrano A."/>
            <person name="Henrissat B."/>
            <person name="Drula E."/>
            <person name="Hughes K.W."/>
            <person name="Mata J.L."/>
            <person name="Ishikawa N.K."/>
            <person name="Vargas-Isla R."/>
            <person name="Ushijima S."/>
            <person name="Smith C.A."/>
            <person name="Donoghue J."/>
            <person name="Ahrendt S."/>
            <person name="Andreopoulos W."/>
            <person name="He G."/>
            <person name="LaButti K."/>
            <person name="Lipzen A."/>
            <person name="Ng V."/>
            <person name="Riley R."/>
            <person name="Sandor L."/>
            <person name="Barry K."/>
            <person name="Martinez A.T."/>
            <person name="Xiao Y."/>
            <person name="Gibbons J.G."/>
            <person name="Terashima K."/>
            <person name="Grigoriev I.V."/>
            <person name="Hibbett D."/>
        </authorList>
    </citation>
    <scope>NUCLEOTIDE SEQUENCE</scope>
    <source>
        <strain evidence="2">Sp2 HRB7682 ss15</strain>
    </source>
</reference>
<sequence length="135" mass="14117">MSSGWKAIMENVNPGQVLDVDAGVIATNSAVIDEGRIVISMMCARQASATSALMVDSTSTESLDNNSKIPAATSDFTFGTEPHSAEEVTGIPGLNANGKRPGTTANGPPAKVTKRKKEFGCNSYGSCPYNITFNK</sequence>
<reference evidence="2" key="1">
    <citation type="submission" date="2022-08" db="EMBL/GenBank/DDBJ databases">
        <authorList>
            <consortium name="DOE Joint Genome Institute"/>
            <person name="Min B."/>
            <person name="Riley R."/>
            <person name="Sierra-Patev S."/>
            <person name="Naranjo-Ortiz M."/>
            <person name="Looney B."/>
            <person name="Konkel Z."/>
            <person name="Slot J.C."/>
            <person name="Sakamoto Y."/>
            <person name="Steenwyk J.L."/>
            <person name="Rokas A."/>
            <person name="Carro J."/>
            <person name="Camarero S."/>
            <person name="Ferreira P."/>
            <person name="Molpeceres G."/>
            <person name="Ruiz-Duenas F.J."/>
            <person name="Serrano A."/>
            <person name="Henrissat B."/>
            <person name="Drula E."/>
            <person name="Hughes K.W."/>
            <person name="Mata J.L."/>
            <person name="Ishikawa N.K."/>
            <person name="Vargas-Isla R."/>
            <person name="Ushijima S."/>
            <person name="Smith C.A."/>
            <person name="Ahrendt S."/>
            <person name="Andreopoulos W."/>
            <person name="He G."/>
            <person name="Labutti K."/>
            <person name="Lipzen A."/>
            <person name="Ng V."/>
            <person name="Sandor L."/>
            <person name="Barry K."/>
            <person name="Martinez A.T."/>
            <person name="Xiao Y."/>
            <person name="Gibbons J.G."/>
            <person name="Terashima K."/>
            <person name="Hibbett D.S."/>
            <person name="Grigoriev I.V."/>
        </authorList>
    </citation>
    <scope>NUCLEOTIDE SEQUENCE</scope>
    <source>
        <strain evidence="2">Sp2 HRB7682 ss15</strain>
    </source>
</reference>
<dbReference type="AlphaFoldDB" id="A0A9W9DGC5"/>
<dbReference type="EMBL" id="JANVFS010000036">
    <property type="protein sequence ID" value="KAJ4469119.1"/>
    <property type="molecule type" value="Genomic_DNA"/>
</dbReference>